<dbReference type="InterPro" id="IPR015879">
    <property type="entry name" value="Ring_hydroxy_dOase_asu_C_dom"/>
</dbReference>
<dbReference type="Pfam" id="PF00848">
    <property type="entry name" value="Ring_hydroxyl_A"/>
    <property type="match status" value="1"/>
</dbReference>
<keyword evidence="6" id="KW-0408">Iron</keyword>
<evidence type="ECO:0000256" key="1">
    <source>
        <dbReference type="ARBA" id="ARBA00008751"/>
    </source>
</evidence>
<dbReference type="Gene3D" id="2.102.10.10">
    <property type="entry name" value="Rieske [2Fe-2S] iron-sulphur domain"/>
    <property type="match status" value="1"/>
</dbReference>
<dbReference type="GO" id="GO:0051213">
    <property type="term" value="F:dioxygenase activity"/>
    <property type="evidence" value="ECO:0007669"/>
    <property type="project" value="UniProtKB-KW"/>
</dbReference>
<dbReference type="PANTHER" id="PTHR43756:SF1">
    <property type="entry name" value="3-PHENYLPROPIONATE_CINNAMIC ACID DIOXYGENASE SUBUNIT ALPHA"/>
    <property type="match status" value="1"/>
</dbReference>
<keyword evidence="7" id="KW-0411">Iron-sulfur</keyword>
<dbReference type="PROSITE" id="PS00570">
    <property type="entry name" value="RING_HYDROXYL_ALPHA"/>
    <property type="match status" value="1"/>
</dbReference>
<dbReference type="CDD" id="cd08879">
    <property type="entry name" value="RHO_alpha_C_AntDO-like"/>
    <property type="match status" value="1"/>
</dbReference>
<dbReference type="GO" id="GO:0004497">
    <property type="term" value="F:monooxygenase activity"/>
    <property type="evidence" value="ECO:0007669"/>
    <property type="project" value="UniProtKB-ARBA"/>
</dbReference>
<dbReference type="InterPro" id="IPR015881">
    <property type="entry name" value="ARHD_Rieske_2Fe_2S"/>
</dbReference>
<dbReference type="InterPro" id="IPR017941">
    <property type="entry name" value="Rieske_2Fe-2S"/>
</dbReference>
<evidence type="ECO:0000256" key="5">
    <source>
        <dbReference type="ARBA" id="ARBA00023002"/>
    </source>
</evidence>
<dbReference type="PANTHER" id="PTHR43756">
    <property type="entry name" value="CHOLINE MONOOXYGENASE, CHLOROPLASTIC"/>
    <property type="match status" value="1"/>
</dbReference>
<evidence type="ECO:0000259" key="9">
    <source>
        <dbReference type="PROSITE" id="PS51296"/>
    </source>
</evidence>
<keyword evidence="4 10" id="KW-0223">Dioxygenase</keyword>
<dbReference type="PROSITE" id="PS51296">
    <property type="entry name" value="RIESKE"/>
    <property type="match status" value="1"/>
</dbReference>
<dbReference type="EMBL" id="CP013652">
    <property type="protein sequence ID" value="ALS23599.1"/>
    <property type="molecule type" value="Genomic_DNA"/>
</dbReference>
<keyword evidence="5" id="KW-0560">Oxidoreductase</keyword>
<dbReference type="SUPFAM" id="SSF50022">
    <property type="entry name" value="ISP domain"/>
    <property type="match status" value="1"/>
</dbReference>
<organism evidence="10 11">
    <name type="scientific">Paenibacillus naphthalenovorans</name>
    <dbReference type="NCBI Taxonomy" id="162209"/>
    <lineage>
        <taxon>Bacteria</taxon>
        <taxon>Bacillati</taxon>
        <taxon>Bacillota</taxon>
        <taxon>Bacilli</taxon>
        <taxon>Bacillales</taxon>
        <taxon>Paenibacillaceae</taxon>
        <taxon>Paenibacillus</taxon>
    </lineage>
</organism>
<dbReference type="Pfam" id="PF00355">
    <property type="entry name" value="Rieske"/>
    <property type="match status" value="1"/>
</dbReference>
<evidence type="ECO:0000313" key="10">
    <source>
        <dbReference type="EMBL" id="ALS23599.1"/>
    </source>
</evidence>
<keyword evidence="11" id="KW-1185">Reference proteome</keyword>
<evidence type="ECO:0000256" key="4">
    <source>
        <dbReference type="ARBA" id="ARBA00022964"/>
    </source>
</evidence>
<dbReference type="SUPFAM" id="SSF55961">
    <property type="entry name" value="Bet v1-like"/>
    <property type="match status" value="1"/>
</dbReference>
<gene>
    <name evidence="10" type="ORF">IJ22_32380</name>
</gene>
<evidence type="ECO:0000256" key="7">
    <source>
        <dbReference type="ARBA" id="ARBA00023014"/>
    </source>
</evidence>
<dbReference type="PATRIC" id="fig|162209.4.peg.3458"/>
<proteinExistence type="inferred from homology"/>
<keyword evidence="2" id="KW-0001">2Fe-2S</keyword>
<evidence type="ECO:0000256" key="3">
    <source>
        <dbReference type="ARBA" id="ARBA00022723"/>
    </source>
</evidence>
<keyword evidence="8" id="KW-0520">NAD</keyword>
<evidence type="ECO:0000256" key="2">
    <source>
        <dbReference type="ARBA" id="ARBA00022714"/>
    </source>
</evidence>
<protein>
    <submittedName>
        <fullName evidence="10">Large subunit of anthranilate 1,2-dioxygenase</fullName>
    </submittedName>
</protein>
<dbReference type="STRING" id="162209.IJ22_32380"/>
<dbReference type="InterPro" id="IPR001663">
    <property type="entry name" value="Rng_hydr_dOase-A"/>
</dbReference>
<dbReference type="PRINTS" id="PR00090">
    <property type="entry name" value="RNGDIOXGNASE"/>
</dbReference>
<sequence>MTCKRFIIDDPERMLFKVSRSVFTRPELLEKEKETIFNQCWIYVGHESEVTKKGDFVTRNVAGRPIIFNRDSSGRVHAFLNTCSHRGALVCREREGNCKTFRCFYHAWTFSNNGDTIAIPGEDSYPPGWDKSLMGLHSVPRLESYRGFYFLNFDKHAVSLDEYLAGAKEYLDLIVDQSETGDMEIIQGTQEYDMKANWKLLVENSFDDYHVVPTHITYLDYLKDSGVEVALPKGLLMPAHGIGKPLGNGHAVIDNKTYRGRPIARWMPIYGEDAKPVIEEKRKELVQRLGEEKGMRIAETNRNLVIFPNLVINDGSSITVRTFYPVSYNHMKVTAWALGPKEESPEARRVRLDSYLTFYGPGGFATPDDVEALEVAQQGYEAYQEVEWSDISRGLHKEEQLNTDEIHLRTFWRRWNELMTGETTPGTN</sequence>
<evidence type="ECO:0000313" key="11">
    <source>
        <dbReference type="Proteomes" id="UP000061660"/>
    </source>
</evidence>
<reference evidence="10 11" key="2">
    <citation type="journal article" date="2016" name="Genome Announc.">
        <title>Complete Genome Sequences of Two Interactive Moderate Thermophiles, Paenibacillus napthalenovorans 32O-Y and Paenibacillus sp. 32O-W.</title>
        <authorList>
            <person name="Butler R.R.III."/>
            <person name="Wang J."/>
            <person name="Stark B.C."/>
            <person name="Pombert J.F."/>
        </authorList>
    </citation>
    <scope>NUCLEOTIDE SEQUENCE [LARGE SCALE GENOMIC DNA]</scope>
    <source>
        <strain evidence="10 11">32O-Y</strain>
    </source>
</reference>
<evidence type="ECO:0000256" key="8">
    <source>
        <dbReference type="ARBA" id="ARBA00023027"/>
    </source>
</evidence>
<dbReference type="RefSeq" id="WP_235594142.1">
    <property type="nucleotide sequence ID" value="NZ_CP013652.1"/>
</dbReference>
<dbReference type="GO" id="GO:0051537">
    <property type="term" value="F:2 iron, 2 sulfur cluster binding"/>
    <property type="evidence" value="ECO:0007669"/>
    <property type="project" value="UniProtKB-KW"/>
</dbReference>
<dbReference type="GO" id="GO:0005506">
    <property type="term" value="F:iron ion binding"/>
    <property type="evidence" value="ECO:0007669"/>
    <property type="project" value="InterPro"/>
</dbReference>
<evidence type="ECO:0000256" key="6">
    <source>
        <dbReference type="ARBA" id="ARBA00023004"/>
    </source>
</evidence>
<reference evidence="11" key="1">
    <citation type="submission" date="2015-12" db="EMBL/GenBank/DDBJ databases">
        <title>Complete genome sequences of two moderately thermophilic Paenibacillus species.</title>
        <authorList>
            <person name="Butler R.III."/>
            <person name="Wang J."/>
            <person name="Stark B.C."/>
            <person name="Pombert J.-F."/>
        </authorList>
    </citation>
    <scope>NUCLEOTIDE SEQUENCE [LARGE SCALE GENOMIC DNA]</scope>
    <source>
        <strain evidence="11">32O-Y</strain>
    </source>
</reference>
<dbReference type="CDD" id="cd03469">
    <property type="entry name" value="Rieske_RO_Alpha_N"/>
    <property type="match status" value="1"/>
</dbReference>
<dbReference type="KEGG" id="pnp:IJ22_32380"/>
<dbReference type="Proteomes" id="UP000061660">
    <property type="component" value="Chromosome"/>
</dbReference>
<keyword evidence="3" id="KW-0479">Metal-binding</keyword>
<dbReference type="AlphaFoldDB" id="A0A0U2MZ37"/>
<dbReference type="InterPro" id="IPR036922">
    <property type="entry name" value="Rieske_2Fe-2S_sf"/>
</dbReference>
<dbReference type="GO" id="GO:0016705">
    <property type="term" value="F:oxidoreductase activity, acting on paired donors, with incorporation or reduction of molecular oxygen"/>
    <property type="evidence" value="ECO:0007669"/>
    <property type="project" value="UniProtKB-ARBA"/>
</dbReference>
<name>A0A0U2MZ37_9BACL</name>
<dbReference type="Gene3D" id="3.90.380.10">
    <property type="entry name" value="Naphthalene 1,2-dioxygenase Alpha Subunit, Chain A, domain 1"/>
    <property type="match status" value="1"/>
</dbReference>
<accession>A0A0U2MZ37</accession>
<feature type="domain" description="Rieske" evidence="9">
    <location>
        <begin position="42"/>
        <end position="139"/>
    </location>
</feature>
<comment type="similarity">
    <text evidence="1">Belongs to the bacterial ring-hydroxylating dioxygenase alpha subunit family.</text>
</comment>